<evidence type="ECO:0000313" key="1">
    <source>
        <dbReference type="EMBL" id="KAA0119573.1"/>
    </source>
</evidence>
<proteinExistence type="predicted"/>
<accession>A0A5A7ZU10</accession>
<organism evidence="1 2">
    <name type="scientific">Streptococcus sanguinis</name>
    <dbReference type="NCBI Taxonomy" id="1305"/>
    <lineage>
        <taxon>Bacteria</taxon>
        <taxon>Bacillati</taxon>
        <taxon>Bacillota</taxon>
        <taxon>Bacilli</taxon>
        <taxon>Lactobacillales</taxon>
        <taxon>Streptococcaceae</taxon>
        <taxon>Streptococcus</taxon>
    </lineage>
</organism>
<comment type="caution">
    <text evidence="1">The sequence shown here is derived from an EMBL/GenBank/DDBJ whole genome shotgun (WGS) entry which is preliminary data.</text>
</comment>
<dbReference type="AlphaFoldDB" id="A0A5A7ZU10"/>
<gene>
    <name evidence="1" type="ORF">FKX92_03285</name>
</gene>
<protein>
    <submittedName>
        <fullName evidence="1">Uncharacterized protein</fullName>
    </submittedName>
</protein>
<sequence length="118" mass="13219">MLETTKYTRGIGYFETIFSAVELSTMAEALKQFALQGDITATDEPGDVLNAFVASLVQTADFEDFQTVATQLFSFPKNYQGSLEVEQVQPSKKEWQYLQENIKQLLQVQPEKEGGLNG</sequence>
<dbReference type="Proteomes" id="UP000324105">
    <property type="component" value="Unassembled WGS sequence"/>
</dbReference>
<reference evidence="1 2" key="1">
    <citation type="submission" date="2019-06" db="EMBL/GenBank/DDBJ databases">
        <title>Genome sequence and analysis of a MDR-Streptococcus sanguis isolated from throat swab of children with scarlet fever from Hangzhou,China.</title>
        <authorList>
            <person name="Huang Y."/>
            <person name="Xie L."/>
            <person name="Liu W."/>
        </authorList>
    </citation>
    <scope>NUCLEOTIDE SEQUENCE [LARGE SCALE GENOMIC DNA]</scope>
    <source>
        <strain evidence="1 2">S28</strain>
    </source>
</reference>
<name>A0A5A7ZU10_STRSA</name>
<dbReference type="EMBL" id="VIBR01000001">
    <property type="protein sequence ID" value="KAA0119573.1"/>
    <property type="molecule type" value="Genomic_DNA"/>
</dbReference>
<dbReference type="RefSeq" id="WP_149565521.1">
    <property type="nucleotide sequence ID" value="NZ_VIBR01000001.1"/>
</dbReference>
<evidence type="ECO:0000313" key="2">
    <source>
        <dbReference type="Proteomes" id="UP000324105"/>
    </source>
</evidence>